<dbReference type="AlphaFoldDB" id="A0A9N9PG56"/>
<name>A0A9N9PG56_9GLOM</name>
<sequence length="40" mass="4424">GCSREGPLDTILSSKIKNKETENHLVTQVLNSQIQVIDKS</sequence>
<accession>A0A9N9PG56</accession>
<gene>
    <name evidence="1" type="ORF">CPELLU_LOCUS19884</name>
</gene>
<feature type="non-terminal residue" evidence="1">
    <location>
        <position position="1"/>
    </location>
</feature>
<evidence type="ECO:0000313" key="1">
    <source>
        <dbReference type="EMBL" id="CAG8823156.1"/>
    </source>
</evidence>
<dbReference type="Proteomes" id="UP000789759">
    <property type="component" value="Unassembled WGS sequence"/>
</dbReference>
<dbReference type="EMBL" id="CAJVQA010052599">
    <property type="protein sequence ID" value="CAG8823156.1"/>
    <property type="molecule type" value="Genomic_DNA"/>
</dbReference>
<evidence type="ECO:0000313" key="2">
    <source>
        <dbReference type="Proteomes" id="UP000789759"/>
    </source>
</evidence>
<comment type="caution">
    <text evidence="1">The sequence shown here is derived from an EMBL/GenBank/DDBJ whole genome shotgun (WGS) entry which is preliminary data.</text>
</comment>
<keyword evidence="2" id="KW-1185">Reference proteome</keyword>
<proteinExistence type="predicted"/>
<feature type="non-terminal residue" evidence="1">
    <location>
        <position position="40"/>
    </location>
</feature>
<reference evidence="1" key="1">
    <citation type="submission" date="2021-06" db="EMBL/GenBank/DDBJ databases">
        <authorList>
            <person name="Kallberg Y."/>
            <person name="Tangrot J."/>
            <person name="Rosling A."/>
        </authorList>
    </citation>
    <scope>NUCLEOTIDE SEQUENCE</scope>
    <source>
        <strain evidence="1">FL966</strain>
    </source>
</reference>
<protein>
    <submittedName>
        <fullName evidence="1">7139_t:CDS:1</fullName>
    </submittedName>
</protein>
<organism evidence="1 2">
    <name type="scientific">Cetraspora pellucida</name>
    <dbReference type="NCBI Taxonomy" id="1433469"/>
    <lineage>
        <taxon>Eukaryota</taxon>
        <taxon>Fungi</taxon>
        <taxon>Fungi incertae sedis</taxon>
        <taxon>Mucoromycota</taxon>
        <taxon>Glomeromycotina</taxon>
        <taxon>Glomeromycetes</taxon>
        <taxon>Diversisporales</taxon>
        <taxon>Gigasporaceae</taxon>
        <taxon>Cetraspora</taxon>
    </lineage>
</organism>